<dbReference type="OrthoDB" id="565731at2759"/>
<dbReference type="EMBL" id="KZ084105">
    <property type="protein sequence ID" value="OSD02429.1"/>
    <property type="molecule type" value="Genomic_DNA"/>
</dbReference>
<reference evidence="1 2" key="1">
    <citation type="journal article" date="2015" name="Biotechnol. Biofuels">
        <title>Enhanced degradation of softwood versus hardwood by the white-rot fungus Pycnoporus coccineus.</title>
        <authorList>
            <person name="Couturier M."/>
            <person name="Navarro D."/>
            <person name="Chevret D."/>
            <person name="Henrissat B."/>
            <person name="Piumi F."/>
            <person name="Ruiz-Duenas F.J."/>
            <person name="Martinez A.T."/>
            <person name="Grigoriev I.V."/>
            <person name="Riley R."/>
            <person name="Lipzen A."/>
            <person name="Berrin J.G."/>
            <person name="Master E.R."/>
            <person name="Rosso M.N."/>
        </authorList>
    </citation>
    <scope>NUCLEOTIDE SEQUENCE [LARGE SCALE GENOMIC DNA]</scope>
    <source>
        <strain evidence="1 2">BRFM310</strain>
    </source>
</reference>
<dbReference type="Proteomes" id="UP000193067">
    <property type="component" value="Unassembled WGS sequence"/>
</dbReference>
<sequence length="221" mass="25213">MKSCIADKTEPARQVRTAAWHHLFSLATTPEQLERVTELFPKWRDAKRTFRPATPEKFARRCEELHCPQLAVKVFGDHSKYGLDLTLEAARPVLHALHLEHPLQDTITFTSLFGVYNLPPASSDLVCSSLLMTACFKHASEESLTVARALVPSLQQLLDKTQPASMAFRDEDHGKPADKEKRWLAWTLKKIEKALQRQELDFSWLRQWRVASGYAGYTGLE</sequence>
<keyword evidence="2" id="KW-1185">Reference proteome</keyword>
<gene>
    <name evidence="1" type="ORF">PYCCODRAFT_1367664</name>
</gene>
<proteinExistence type="predicted"/>
<organism evidence="1 2">
    <name type="scientific">Trametes coccinea (strain BRFM310)</name>
    <name type="common">Pycnoporus coccineus</name>
    <dbReference type="NCBI Taxonomy" id="1353009"/>
    <lineage>
        <taxon>Eukaryota</taxon>
        <taxon>Fungi</taxon>
        <taxon>Dikarya</taxon>
        <taxon>Basidiomycota</taxon>
        <taxon>Agaricomycotina</taxon>
        <taxon>Agaricomycetes</taxon>
        <taxon>Polyporales</taxon>
        <taxon>Polyporaceae</taxon>
        <taxon>Trametes</taxon>
    </lineage>
</organism>
<evidence type="ECO:0000313" key="1">
    <source>
        <dbReference type="EMBL" id="OSD02429.1"/>
    </source>
</evidence>
<accession>A0A1Y2IMT7</accession>
<protein>
    <submittedName>
        <fullName evidence="1">Uncharacterized protein</fullName>
    </submittedName>
</protein>
<evidence type="ECO:0000313" key="2">
    <source>
        <dbReference type="Proteomes" id="UP000193067"/>
    </source>
</evidence>
<name>A0A1Y2IMT7_TRAC3</name>
<dbReference type="AlphaFoldDB" id="A0A1Y2IMT7"/>